<proteinExistence type="predicted"/>
<reference evidence="2" key="1">
    <citation type="submission" date="2025-08" db="UniProtKB">
        <authorList>
            <consortium name="Ensembl"/>
        </authorList>
    </citation>
    <scope>IDENTIFICATION</scope>
</reference>
<dbReference type="Ensembl" id="ENSCCRT00010080962.1">
    <property type="protein sequence ID" value="ENSCCRP00010073175.1"/>
    <property type="gene ID" value="ENSCCRG00010031815.1"/>
</dbReference>
<dbReference type="Proteomes" id="UP000694427">
    <property type="component" value="Unplaced"/>
</dbReference>
<evidence type="ECO:0000259" key="1">
    <source>
        <dbReference type="PROSITE" id="PS50878"/>
    </source>
</evidence>
<dbReference type="InterPro" id="IPR000477">
    <property type="entry name" value="RT_dom"/>
</dbReference>
<keyword evidence="3" id="KW-1185">Reference proteome</keyword>
<reference evidence="2" key="2">
    <citation type="submission" date="2025-09" db="UniProtKB">
        <authorList>
            <consortium name="Ensembl"/>
        </authorList>
    </citation>
    <scope>IDENTIFICATION</scope>
</reference>
<name>A0A8C1MA11_CYPCA</name>
<accession>A0A8C1MA11</accession>
<dbReference type="CDD" id="cd01650">
    <property type="entry name" value="RT_nLTR_like"/>
    <property type="match status" value="1"/>
</dbReference>
<dbReference type="SUPFAM" id="SSF56672">
    <property type="entry name" value="DNA/RNA polymerases"/>
    <property type="match status" value="1"/>
</dbReference>
<protein>
    <recommendedName>
        <fullName evidence="1">Reverse transcriptase domain-containing protein</fullName>
    </recommendedName>
</protein>
<dbReference type="AlphaFoldDB" id="A0A8C1MA11"/>
<evidence type="ECO:0000313" key="3">
    <source>
        <dbReference type="Proteomes" id="UP000694427"/>
    </source>
</evidence>
<dbReference type="InterPro" id="IPR043502">
    <property type="entry name" value="DNA/RNA_pol_sf"/>
</dbReference>
<organism evidence="2 3">
    <name type="scientific">Cyprinus carpio</name>
    <name type="common">Common carp</name>
    <dbReference type="NCBI Taxonomy" id="7962"/>
    <lineage>
        <taxon>Eukaryota</taxon>
        <taxon>Metazoa</taxon>
        <taxon>Chordata</taxon>
        <taxon>Craniata</taxon>
        <taxon>Vertebrata</taxon>
        <taxon>Euteleostomi</taxon>
        <taxon>Actinopterygii</taxon>
        <taxon>Neopterygii</taxon>
        <taxon>Teleostei</taxon>
        <taxon>Ostariophysi</taxon>
        <taxon>Cypriniformes</taxon>
        <taxon>Cyprinidae</taxon>
        <taxon>Cyprininae</taxon>
        <taxon>Cyprinus</taxon>
    </lineage>
</organism>
<evidence type="ECO:0000313" key="2">
    <source>
        <dbReference type="Ensembl" id="ENSCCRP00010073175.1"/>
    </source>
</evidence>
<dbReference type="PROSITE" id="PS50878">
    <property type="entry name" value="RT_POL"/>
    <property type="match status" value="1"/>
</dbReference>
<dbReference type="Pfam" id="PF00078">
    <property type="entry name" value="RVT_1"/>
    <property type="match status" value="1"/>
</dbReference>
<feature type="domain" description="Reverse transcriptase" evidence="1">
    <location>
        <begin position="183"/>
        <end position="441"/>
    </location>
</feature>
<sequence length="441" mass="50464">MRCQKVKKRPWLNDVTRNLRRVCRLAERKWLKDKLQISYDILRESLSNYQNAVRAARSSYFSRIISHNANNPKVLFSTIDKVLSPSINYFPSPSKDLCDSFLKYFIDKVVLIRSNIVPVGNVVADIINHSCCLSKFASITLAQLEKIIMHLKPTTSLYDVLPSRLFKEVVDYIGPYILLIINSSLYHGTVPLGFKHAIIELVLKKHNLDSHELKNFRPISKLPFMKKILEKVVHNQLTDFLIVNNIMDICQSGFRTKHSTESALLKVTNDILLSIDSGKSVALMLDLSAAFDTLDHAILIDRLRDYVGINGVALKWLSSYLHDRTCSVKIGNYVSASAAISWGVPQGSILGPTLFSLYMLPLVSIFKQHNINYHLYADDLQLYLPLECDGCASFTNFYKCLTEVKGWLANNFLQLNEDKTIFIYYIYYVWEQGAWECSGWK</sequence>
<dbReference type="PANTHER" id="PTHR33332">
    <property type="entry name" value="REVERSE TRANSCRIPTASE DOMAIN-CONTAINING PROTEIN"/>
    <property type="match status" value="1"/>
</dbReference>